<dbReference type="AlphaFoldDB" id="A0A7E4VCA4"/>
<name>A0A7E4VCA4_PANRE</name>
<evidence type="ECO:0000313" key="1">
    <source>
        <dbReference type="Proteomes" id="UP000492821"/>
    </source>
</evidence>
<keyword evidence="1" id="KW-1185">Reference proteome</keyword>
<reference evidence="2" key="2">
    <citation type="submission" date="2020-10" db="UniProtKB">
        <authorList>
            <consortium name="WormBaseParasite"/>
        </authorList>
    </citation>
    <scope>IDENTIFICATION</scope>
</reference>
<sequence length="92" mass="10733">MVVKIIKRADEELVKCGGIEKVEKMLERRSYESLSTLPYYKLVSELYARFEGLFECVYKDETATVKTNLTKLLENIDELIVNQPTNYYAIMV</sequence>
<dbReference type="WBParaSite" id="Pan_g19237.t1">
    <property type="protein sequence ID" value="Pan_g19237.t1"/>
    <property type="gene ID" value="Pan_g19237"/>
</dbReference>
<evidence type="ECO:0000313" key="2">
    <source>
        <dbReference type="WBParaSite" id="Pan_g19237.t1"/>
    </source>
</evidence>
<protein>
    <submittedName>
        <fullName evidence="2">HEPN domain-containing protein</fullName>
    </submittedName>
</protein>
<dbReference type="Proteomes" id="UP000492821">
    <property type="component" value="Unassembled WGS sequence"/>
</dbReference>
<reference evidence="1" key="1">
    <citation type="journal article" date="2013" name="Genetics">
        <title>The draft genome and transcriptome of Panagrellus redivivus are shaped by the harsh demands of a free-living lifestyle.</title>
        <authorList>
            <person name="Srinivasan J."/>
            <person name="Dillman A.R."/>
            <person name="Macchietto M.G."/>
            <person name="Heikkinen L."/>
            <person name="Lakso M."/>
            <person name="Fracchia K.M."/>
            <person name="Antoshechkin I."/>
            <person name="Mortazavi A."/>
            <person name="Wong G."/>
            <person name="Sternberg P.W."/>
        </authorList>
    </citation>
    <scope>NUCLEOTIDE SEQUENCE [LARGE SCALE GENOMIC DNA]</scope>
    <source>
        <strain evidence="1">MT8872</strain>
    </source>
</reference>
<accession>A0A7E4VCA4</accession>
<organism evidence="1 2">
    <name type="scientific">Panagrellus redivivus</name>
    <name type="common">Microworm</name>
    <dbReference type="NCBI Taxonomy" id="6233"/>
    <lineage>
        <taxon>Eukaryota</taxon>
        <taxon>Metazoa</taxon>
        <taxon>Ecdysozoa</taxon>
        <taxon>Nematoda</taxon>
        <taxon>Chromadorea</taxon>
        <taxon>Rhabditida</taxon>
        <taxon>Tylenchina</taxon>
        <taxon>Panagrolaimomorpha</taxon>
        <taxon>Panagrolaimoidea</taxon>
        <taxon>Panagrolaimidae</taxon>
        <taxon>Panagrellus</taxon>
    </lineage>
</organism>
<proteinExistence type="predicted"/>